<dbReference type="Proteomes" id="UP000265520">
    <property type="component" value="Unassembled WGS sequence"/>
</dbReference>
<dbReference type="EMBL" id="LXQA010080020">
    <property type="protein sequence ID" value="MCI11398.1"/>
    <property type="molecule type" value="Genomic_DNA"/>
</dbReference>
<organism evidence="2 3">
    <name type="scientific">Trifolium medium</name>
    <dbReference type="NCBI Taxonomy" id="97028"/>
    <lineage>
        <taxon>Eukaryota</taxon>
        <taxon>Viridiplantae</taxon>
        <taxon>Streptophyta</taxon>
        <taxon>Embryophyta</taxon>
        <taxon>Tracheophyta</taxon>
        <taxon>Spermatophyta</taxon>
        <taxon>Magnoliopsida</taxon>
        <taxon>eudicotyledons</taxon>
        <taxon>Gunneridae</taxon>
        <taxon>Pentapetalae</taxon>
        <taxon>rosids</taxon>
        <taxon>fabids</taxon>
        <taxon>Fabales</taxon>
        <taxon>Fabaceae</taxon>
        <taxon>Papilionoideae</taxon>
        <taxon>50 kb inversion clade</taxon>
        <taxon>NPAAA clade</taxon>
        <taxon>Hologalegina</taxon>
        <taxon>IRL clade</taxon>
        <taxon>Trifolieae</taxon>
        <taxon>Trifolium</taxon>
    </lineage>
</organism>
<feature type="compositionally biased region" description="Polar residues" evidence="1">
    <location>
        <begin position="1"/>
        <end position="12"/>
    </location>
</feature>
<dbReference type="AlphaFoldDB" id="A0A392PH52"/>
<name>A0A392PH52_9FABA</name>
<accession>A0A392PH52</accession>
<comment type="caution">
    <text evidence="2">The sequence shown here is derived from an EMBL/GenBank/DDBJ whole genome shotgun (WGS) entry which is preliminary data.</text>
</comment>
<evidence type="ECO:0000313" key="3">
    <source>
        <dbReference type="Proteomes" id="UP000265520"/>
    </source>
</evidence>
<protein>
    <submittedName>
        <fullName evidence="2">Uncharacterized protein</fullName>
    </submittedName>
</protein>
<evidence type="ECO:0000313" key="2">
    <source>
        <dbReference type="EMBL" id="MCI11398.1"/>
    </source>
</evidence>
<sequence length="49" mass="5816">QDNMLKSSINRNSRPHFRRKSPTSVVFTKQQGIYYWDNMSLEAVVQDEI</sequence>
<feature type="non-terminal residue" evidence="2">
    <location>
        <position position="1"/>
    </location>
</feature>
<proteinExistence type="predicted"/>
<evidence type="ECO:0000256" key="1">
    <source>
        <dbReference type="SAM" id="MobiDB-lite"/>
    </source>
</evidence>
<feature type="region of interest" description="Disordered" evidence="1">
    <location>
        <begin position="1"/>
        <end position="22"/>
    </location>
</feature>
<keyword evidence="3" id="KW-1185">Reference proteome</keyword>
<reference evidence="2 3" key="1">
    <citation type="journal article" date="2018" name="Front. Plant Sci.">
        <title>Red Clover (Trifolium pratense) and Zigzag Clover (T. medium) - A Picture of Genomic Similarities and Differences.</title>
        <authorList>
            <person name="Dluhosova J."/>
            <person name="Istvanek J."/>
            <person name="Nedelnik J."/>
            <person name="Repkova J."/>
        </authorList>
    </citation>
    <scope>NUCLEOTIDE SEQUENCE [LARGE SCALE GENOMIC DNA]</scope>
    <source>
        <strain evidence="3">cv. 10/8</strain>
        <tissue evidence="2">Leaf</tissue>
    </source>
</reference>